<gene>
    <name evidence="2" type="ORF">AYI69_g2941</name>
</gene>
<dbReference type="EMBL" id="LSSM01000911">
    <property type="protein sequence ID" value="OMJ27618.1"/>
    <property type="molecule type" value="Genomic_DNA"/>
</dbReference>
<evidence type="ECO:0000256" key="1">
    <source>
        <dbReference type="SAM" id="MobiDB-lite"/>
    </source>
</evidence>
<protein>
    <submittedName>
        <fullName evidence="2">Uncharacterized protein</fullName>
    </submittedName>
</protein>
<reference evidence="3" key="1">
    <citation type="submission" date="2017-01" db="EMBL/GenBank/DDBJ databases">
        <authorList>
            <person name="Wang Y."/>
            <person name="White M."/>
            <person name="Kvist S."/>
            <person name="Moncalvo J.-M."/>
        </authorList>
    </citation>
    <scope>NUCLEOTIDE SEQUENCE [LARGE SCALE GENOMIC DNA]</scope>
    <source>
        <strain evidence="3">ID-206-W2</strain>
    </source>
</reference>
<evidence type="ECO:0000313" key="2">
    <source>
        <dbReference type="EMBL" id="OMJ27618.1"/>
    </source>
</evidence>
<dbReference type="Proteomes" id="UP000187429">
    <property type="component" value="Unassembled WGS sequence"/>
</dbReference>
<comment type="caution">
    <text evidence="2">The sequence shown here is derived from an EMBL/GenBank/DDBJ whole genome shotgun (WGS) entry which is preliminary data.</text>
</comment>
<name>A0A1R1YL40_9FUNG</name>
<accession>A0A1R1YL40</accession>
<evidence type="ECO:0000313" key="3">
    <source>
        <dbReference type="Proteomes" id="UP000187429"/>
    </source>
</evidence>
<dbReference type="AlphaFoldDB" id="A0A1R1YL40"/>
<feature type="compositionally biased region" description="Basic and acidic residues" evidence="1">
    <location>
        <begin position="28"/>
        <end position="37"/>
    </location>
</feature>
<sequence>MDLSGKPKQLLDSDTKPLMDQEKLDALISNKKPEKGARIHKPFRGRQQLGTQNSTGRNTAQAQTTEAAVPSATVRAGDLNRFIDRIPSWGPARNISIRVDQADEQGLGPEYCREGVPDPIQKIGIEKQGLRGIRSVIEKQFYRGRHR</sequence>
<organism evidence="2 3">
    <name type="scientific">Smittium culicis</name>
    <dbReference type="NCBI Taxonomy" id="133412"/>
    <lineage>
        <taxon>Eukaryota</taxon>
        <taxon>Fungi</taxon>
        <taxon>Fungi incertae sedis</taxon>
        <taxon>Zoopagomycota</taxon>
        <taxon>Kickxellomycotina</taxon>
        <taxon>Harpellomycetes</taxon>
        <taxon>Harpellales</taxon>
        <taxon>Legeriomycetaceae</taxon>
        <taxon>Smittium</taxon>
    </lineage>
</organism>
<keyword evidence="3" id="KW-1185">Reference proteome</keyword>
<proteinExistence type="predicted"/>
<feature type="region of interest" description="Disordered" evidence="1">
    <location>
        <begin position="28"/>
        <end position="71"/>
    </location>
</feature>
<dbReference type="OrthoDB" id="10589010at2759"/>
<feature type="compositionally biased region" description="Polar residues" evidence="1">
    <location>
        <begin position="48"/>
        <end position="66"/>
    </location>
</feature>